<dbReference type="EMBL" id="JAVDQI010000001">
    <property type="protein sequence ID" value="MDR6221618.1"/>
    <property type="molecule type" value="Genomic_DNA"/>
</dbReference>
<feature type="transmembrane region" description="Helical" evidence="1">
    <location>
        <begin position="6"/>
        <end position="29"/>
    </location>
</feature>
<keyword evidence="1" id="KW-0812">Transmembrane</keyword>
<protein>
    <submittedName>
        <fullName evidence="2">Uncharacterized protein</fullName>
    </submittedName>
</protein>
<dbReference type="RefSeq" id="WP_270096566.1">
    <property type="nucleotide sequence ID" value="NZ_JAQFFK010000003.1"/>
</dbReference>
<keyword evidence="1" id="KW-1133">Transmembrane helix</keyword>
<keyword evidence="1" id="KW-0472">Membrane</keyword>
<proteinExistence type="predicted"/>
<comment type="caution">
    <text evidence="2">The sequence shown here is derived from an EMBL/GenBank/DDBJ whole genome shotgun (WGS) entry which is preliminary data.</text>
</comment>
<dbReference type="Proteomes" id="UP001185015">
    <property type="component" value="Unassembled WGS sequence"/>
</dbReference>
<organism evidence="2 3">
    <name type="scientific">Methanococcoides alaskense</name>
    <dbReference type="NCBI Taxonomy" id="325778"/>
    <lineage>
        <taxon>Archaea</taxon>
        <taxon>Methanobacteriati</taxon>
        <taxon>Methanobacteriota</taxon>
        <taxon>Stenosarchaea group</taxon>
        <taxon>Methanomicrobia</taxon>
        <taxon>Methanosarcinales</taxon>
        <taxon>Methanosarcinaceae</taxon>
        <taxon>Methanococcoides</taxon>
    </lineage>
</organism>
<reference evidence="2 3" key="1">
    <citation type="submission" date="2023-07" db="EMBL/GenBank/DDBJ databases">
        <title>Genomic Encyclopedia of Type Strains, Phase IV (KMG-IV): sequencing the most valuable type-strain genomes for metagenomic binning, comparative biology and taxonomic classification.</title>
        <authorList>
            <person name="Goeker M."/>
        </authorList>
    </citation>
    <scope>NUCLEOTIDE SEQUENCE [LARGE SCALE GENOMIC DNA]</scope>
    <source>
        <strain evidence="2 3">DSM 17273</strain>
    </source>
</reference>
<sequence length="62" mass="6517">MDGDKLSSLCISSFIIGIIIAAIAAEIGISTPFLELSYIVFGVGLLMITIAEICFVILLLIG</sequence>
<accession>A0AA90ZB15</accession>
<evidence type="ECO:0000256" key="1">
    <source>
        <dbReference type="SAM" id="Phobius"/>
    </source>
</evidence>
<gene>
    <name evidence="2" type="ORF">J2750_000050</name>
</gene>
<name>A0AA90ZB15_9EURY</name>
<keyword evidence="3" id="KW-1185">Reference proteome</keyword>
<evidence type="ECO:0000313" key="2">
    <source>
        <dbReference type="EMBL" id="MDR6221618.1"/>
    </source>
</evidence>
<evidence type="ECO:0000313" key="3">
    <source>
        <dbReference type="Proteomes" id="UP001185015"/>
    </source>
</evidence>
<dbReference type="AlphaFoldDB" id="A0AA90ZB15"/>
<feature type="transmembrane region" description="Helical" evidence="1">
    <location>
        <begin position="36"/>
        <end position="61"/>
    </location>
</feature>